<dbReference type="PATRIC" id="fig|1476583.3.peg.1739"/>
<protein>
    <submittedName>
        <fullName evidence="3">Uncharacterized protein</fullName>
    </submittedName>
</protein>
<organism evidence="3 4">
    <name type="scientific">Deinococcus phoenicis</name>
    <dbReference type="NCBI Taxonomy" id="1476583"/>
    <lineage>
        <taxon>Bacteria</taxon>
        <taxon>Thermotogati</taxon>
        <taxon>Deinococcota</taxon>
        <taxon>Deinococci</taxon>
        <taxon>Deinococcales</taxon>
        <taxon>Deinococcaceae</taxon>
        <taxon>Deinococcus</taxon>
    </lineage>
</organism>
<keyword evidence="2" id="KW-0812">Transmembrane</keyword>
<feature type="compositionally biased region" description="Low complexity" evidence="1">
    <location>
        <begin position="210"/>
        <end position="222"/>
    </location>
</feature>
<name>A0A016QQM3_9DEIO</name>
<proteinExistence type="predicted"/>
<accession>A0A016QQM3</accession>
<dbReference type="AlphaFoldDB" id="A0A016QQM3"/>
<evidence type="ECO:0000256" key="1">
    <source>
        <dbReference type="SAM" id="MobiDB-lite"/>
    </source>
</evidence>
<feature type="compositionally biased region" description="Basic and acidic residues" evidence="1">
    <location>
        <begin position="161"/>
        <end position="170"/>
    </location>
</feature>
<reference evidence="3 4" key="1">
    <citation type="submission" date="2014-03" db="EMBL/GenBank/DDBJ databases">
        <title>Draft genome sequence of Deinococcus phoenicis 1P10ME.</title>
        <authorList>
            <person name="Stepanov V.G."/>
            <person name="Vaishampayan P."/>
            <person name="Venkateswaran K."/>
            <person name="Fox G.E."/>
        </authorList>
    </citation>
    <scope>NUCLEOTIDE SEQUENCE [LARGE SCALE GENOMIC DNA]</scope>
    <source>
        <strain evidence="3 4">1P10ME</strain>
    </source>
</reference>
<evidence type="ECO:0000313" key="4">
    <source>
        <dbReference type="Proteomes" id="UP000020492"/>
    </source>
</evidence>
<feature type="transmembrane region" description="Helical" evidence="2">
    <location>
        <begin position="304"/>
        <end position="324"/>
    </location>
</feature>
<dbReference type="EMBL" id="JHAC01000025">
    <property type="protein sequence ID" value="EYB68388.1"/>
    <property type="molecule type" value="Genomic_DNA"/>
</dbReference>
<evidence type="ECO:0000256" key="2">
    <source>
        <dbReference type="SAM" id="Phobius"/>
    </source>
</evidence>
<gene>
    <name evidence="3" type="ORF">DEIPH_ctg025orf0278</name>
</gene>
<keyword evidence="4" id="KW-1185">Reference proteome</keyword>
<feature type="region of interest" description="Disordered" evidence="1">
    <location>
        <begin position="101"/>
        <end position="243"/>
    </location>
</feature>
<dbReference type="RefSeq" id="WP_034356799.1">
    <property type="nucleotide sequence ID" value="NZ_JHAC01000025.1"/>
</dbReference>
<sequence length="346" mass="34748">MTERVLAALKGLGIGTPPTAVLERGEAFFALLGEMLVYQDQNGTRRVTLRDLTRIHSDQEGLLRVETPAGTALTASLVGFDPAQVQGFFAQVRDATAKAKNLPSAPLPVPGGHKTFGSMPRTGTPPGGPSRSPGAAASDPPSPGTTTVVLGADPAPTQETPVKKAPEERPAAASAQNTSARTPAISPRPGTVREVRGTPGVPSPQPGSPTPARTPASTAPEPETQPPLTAPSTASGPAVSVPAEPAPATRVAAAGTESLLAGLAVRAGAVSGLVSRLQLLGVVLGLAAVGLAVFQFLGGAPLNGLWTLIAGGVGCIALLAFADVTRLIVALARAVADGGQTHDHQD</sequence>
<dbReference type="Proteomes" id="UP000020492">
    <property type="component" value="Unassembled WGS sequence"/>
</dbReference>
<comment type="caution">
    <text evidence="3">The sequence shown here is derived from an EMBL/GenBank/DDBJ whole genome shotgun (WGS) entry which is preliminary data.</text>
</comment>
<feature type="compositionally biased region" description="Low complexity" evidence="1">
    <location>
        <begin position="117"/>
        <end position="147"/>
    </location>
</feature>
<feature type="transmembrane region" description="Helical" evidence="2">
    <location>
        <begin position="279"/>
        <end position="298"/>
    </location>
</feature>
<keyword evidence="2" id="KW-1133">Transmembrane helix</keyword>
<feature type="compositionally biased region" description="Low complexity" evidence="1">
    <location>
        <begin position="234"/>
        <end position="243"/>
    </location>
</feature>
<evidence type="ECO:0000313" key="3">
    <source>
        <dbReference type="EMBL" id="EYB68388.1"/>
    </source>
</evidence>
<keyword evidence="2" id="KW-0472">Membrane</keyword>
<dbReference type="STRING" id="1476583.DEIPH_ctg025orf0278"/>
<dbReference type="OrthoDB" id="68688at2"/>